<keyword evidence="2" id="KW-1185">Reference proteome</keyword>
<proteinExistence type="predicted"/>
<reference evidence="1 2" key="1">
    <citation type="journal article" date="2023" name="Life. Sci Alliance">
        <title>Evolutionary insights into 3D genome organization and epigenetic landscape of Vigna mungo.</title>
        <authorList>
            <person name="Junaid A."/>
            <person name="Singh B."/>
            <person name="Bhatia S."/>
        </authorList>
    </citation>
    <scope>NUCLEOTIDE SEQUENCE [LARGE SCALE GENOMIC DNA]</scope>
    <source>
        <strain evidence="1">Urdbean</strain>
    </source>
</reference>
<gene>
    <name evidence="1" type="ORF">V8G54_005949</name>
</gene>
<evidence type="ECO:0000313" key="1">
    <source>
        <dbReference type="EMBL" id="WVZ18627.1"/>
    </source>
</evidence>
<evidence type="ECO:0000313" key="2">
    <source>
        <dbReference type="Proteomes" id="UP001374535"/>
    </source>
</evidence>
<sequence>MIEIENAKTCRERRERPESWDSKWWNERSTSMGEGNWRRWDLRTQELGKPVPAPVPRFCSSILRRYEPRTREGKGYSLIDGEWSFCCVFGFAGLLQVMAHLDDDDDAREDVAACKDFARWHRCRGACEMKGSSQHSRFGISLGRGSRLVEVNSMCVFRHGAICDWGCSRFLDFSEFQVILGMPWMTREEEERAPLFGFFAGEEWRCLLDLRLGLLRDWDDGAQEAKPWLLYRRTQTKFSSTSNVIESEEASWHKTRSRRLAHQTKTVQF</sequence>
<dbReference type="Proteomes" id="UP001374535">
    <property type="component" value="Chromosome 2"/>
</dbReference>
<protein>
    <submittedName>
        <fullName evidence="1">Uncharacterized protein</fullName>
    </submittedName>
</protein>
<name>A0AAQ3P102_VIGMU</name>
<dbReference type="AlphaFoldDB" id="A0AAQ3P102"/>
<organism evidence="1 2">
    <name type="scientific">Vigna mungo</name>
    <name type="common">Black gram</name>
    <name type="synonym">Phaseolus mungo</name>
    <dbReference type="NCBI Taxonomy" id="3915"/>
    <lineage>
        <taxon>Eukaryota</taxon>
        <taxon>Viridiplantae</taxon>
        <taxon>Streptophyta</taxon>
        <taxon>Embryophyta</taxon>
        <taxon>Tracheophyta</taxon>
        <taxon>Spermatophyta</taxon>
        <taxon>Magnoliopsida</taxon>
        <taxon>eudicotyledons</taxon>
        <taxon>Gunneridae</taxon>
        <taxon>Pentapetalae</taxon>
        <taxon>rosids</taxon>
        <taxon>fabids</taxon>
        <taxon>Fabales</taxon>
        <taxon>Fabaceae</taxon>
        <taxon>Papilionoideae</taxon>
        <taxon>50 kb inversion clade</taxon>
        <taxon>NPAAA clade</taxon>
        <taxon>indigoferoid/millettioid clade</taxon>
        <taxon>Phaseoleae</taxon>
        <taxon>Vigna</taxon>
    </lineage>
</organism>
<accession>A0AAQ3P102</accession>
<dbReference type="EMBL" id="CP144699">
    <property type="protein sequence ID" value="WVZ18627.1"/>
    <property type="molecule type" value="Genomic_DNA"/>
</dbReference>